<feature type="region of interest" description="Disordered" evidence="6">
    <location>
        <begin position="759"/>
        <end position="800"/>
    </location>
</feature>
<gene>
    <name evidence="9" type="ORF">CHGG_02927</name>
</gene>
<dbReference type="OMA" id="HYCPQVR"/>
<accession>Q2HA27</accession>
<feature type="compositionally biased region" description="Basic residues" evidence="6">
    <location>
        <begin position="351"/>
        <end position="369"/>
    </location>
</feature>
<evidence type="ECO:0000256" key="6">
    <source>
        <dbReference type="SAM" id="MobiDB-lite"/>
    </source>
</evidence>
<dbReference type="Pfam" id="PF03914">
    <property type="entry name" value="CBF"/>
    <property type="match status" value="1"/>
</dbReference>
<dbReference type="GeneID" id="4388413"/>
<feature type="compositionally biased region" description="Basic residues" evidence="6">
    <location>
        <begin position="1"/>
        <end position="11"/>
    </location>
</feature>
<evidence type="ECO:0000313" key="9">
    <source>
        <dbReference type="EMBL" id="EAQ90992.1"/>
    </source>
</evidence>
<dbReference type="InterPro" id="IPR016903">
    <property type="entry name" value="Nucleolar_cplx-assoc_3"/>
</dbReference>
<keyword evidence="5" id="KW-0690">Ribosome biogenesis</keyword>
<evidence type="ECO:0000259" key="8">
    <source>
        <dbReference type="Pfam" id="PF07540"/>
    </source>
</evidence>
<evidence type="ECO:0000256" key="1">
    <source>
        <dbReference type="ARBA" id="ARBA00004604"/>
    </source>
</evidence>
<evidence type="ECO:0000259" key="7">
    <source>
        <dbReference type="Pfam" id="PF03914"/>
    </source>
</evidence>
<feature type="compositionally biased region" description="Acidic residues" evidence="6">
    <location>
        <begin position="91"/>
        <end position="107"/>
    </location>
</feature>
<dbReference type="OrthoDB" id="10263597at2759"/>
<dbReference type="InterPro" id="IPR011501">
    <property type="entry name" value="Noc3_N"/>
</dbReference>
<dbReference type="GO" id="GO:0042254">
    <property type="term" value="P:ribosome biogenesis"/>
    <property type="evidence" value="ECO:0007669"/>
    <property type="project" value="UniProtKB-KW"/>
</dbReference>
<comment type="function">
    <text evidence="5">Required for synthesis of 60S ribosomal subunits and the transport of pre-ribosomes from the nucleoplasm to the cytoplasm.</text>
</comment>
<feature type="compositionally biased region" description="Polar residues" evidence="6">
    <location>
        <begin position="35"/>
        <end position="46"/>
    </location>
</feature>
<comment type="subcellular location">
    <subcellularLocation>
        <location evidence="1 5">Nucleus</location>
        <location evidence="1 5">Nucleolus</location>
    </subcellularLocation>
</comment>
<dbReference type="PANTHER" id="PTHR14428">
    <property type="entry name" value="NUCLEOLAR COMPLEX PROTEIN 3"/>
    <property type="match status" value="1"/>
</dbReference>
<evidence type="ECO:0000256" key="3">
    <source>
        <dbReference type="ARBA" id="ARBA00023054"/>
    </source>
</evidence>
<dbReference type="PIRSF" id="PIRSF028977">
    <property type="entry name" value="Nucleolar_complex_p3"/>
    <property type="match status" value="1"/>
</dbReference>
<feature type="region of interest" description="Disordered" evidence="6">
    <location>
        <begin position="336"/>
        <end position="374"/>
    </location>
</feature>
<comment type="similarity">
    <text evidence="2 5">Belongs to the CBF/MAK21 family.</text>
</comment>
<keyword evidence="3" id="KW-0175">Coiled coil</keyword>
<dbReference type="InterPro" id="IPR005612">
    <property type="entry name" value="CCAAT-binding_factor"/>
</dbReference>
<protein>
    <recommendedName>
        <fullName evidence="5">Nucleolar complex-associated protein 3</fullName>
    </recommendedName>
</protein>
<proteinExistence type="inferred from homology"/>
<dbReference type="Proteomes" id="UP000001056">
    <property type="component" value="Unassembled WGS sequence"/>
</dbReference>
<dbReference type="AlphaFoldDB" id="Q2HA27"/>
<name>Q2HA27_CHAGB</name>
<feature type="domain" description="CCAAT-binding factor" evidence="7">
    <location>
        <begin position="481"/>
        <end position="669"/>
    </location>
</feature>
<dbReference type="GO" id="GO:0006270">
    <property type="term" value="P:DNA replication initiation"/>
    <property type="evidence" value="ECO:0007669"/>
    <property type="project" value="TreeGrafter"/>
</dbReference>
<evidence type="ECO:0000256" key="5">
    <source>
        <dbReference type="PIRNR" id="PIRNR028977"/>
    </source>
</evidence>
<feature type="compositionally biased region" description="Acidic residues" evidence="6">
    <location>
        <begin position="462"/>
        <end position="471"/>
    </location>
</feature>
<evidence type="ECO:0000256" key="2">
    <source>
        <dbReference type="ARBA" id="ARBA00007797"/>
    </source>
</evidence>
<organism evidence="9 10">
    <name type="scientific">Chaetomium globosum (strain ATCC 6205 / CBS 148.51 / DSM 1962 / NBRC 6347 / NRRL 1970)</name>
    <name type="common">Soil fungus</name>
    <dbReference type="NCBI Taxonomy" id="306901"/>
    <lineage>
        <taxon>Eukaryota</taxon>
        <taxon>Fungi</taxon>
        <taxon>Dikarya</taxon>
        <taxon>Ascomycota</taxon>
        <taxon>Pezizomycotina</taxon>
        <taxon>Sordariomycetes</taxon>
        <taxon>Sordariomycetidae</taxon>
        <taxon>Sordariales</taxon>
        <taxon>Chaetomiaceae</taxon>
        <taxon>Chaetomium</taxon>
    </lineage>
</organism>
<feature type="region of interest" description="Disordered" evidence="6">
    <location>
        <begin position="452"/>
        <end position="471"/>
    </location>
</feature>
<dbReference type="EMBL" id="CH408030">
    <property type="protein sequence ID" value="EAQ90992.1"/>
    <property type="molecule type" value="Genomic_DNA"/>
</dbReference>
<keyword evidence="4" id="KW-0539">Nucleus</keyword>
<dbReference type="HOGENOM" id="CLU_012441_3_0_1"/>
<keyword evidence="10" id="KW-1185">Reference proteome</keyword>
<dbReference type="GO" id="GO:0005730">
    <property type="term" value="C:nucleolus"/>
    <property type="evidence" value="ECO:0007669"/>
    <property type="project" value="UniProtKB-SubCell"/>
</dbReference>
<dbReference type="Pfam" id="PF07540">
    <property type="entry name" value="NOC3p"/>
    <property type="match status" value="1"/>
</dbReference>
<reference evidence="10" key="1">
    <citation type="journal article" date="2015" name="Genome Announc.">
        <title>Draft genome sequence of the cellulolytic fungus Chaetomium globosum.</title>
        <authorList>
            <person name="Cuomo C.A."/>
            <person name="Untereiner W.A."/>
            <person name="Ma L.-J."/>
            <person name="Grabherr M."/>
            <person name="Birren B.W."/>
        </authorList>
    </citation>
    <scope>NUCLEOTIDE SEQUENCE [LARGE SCALE GENOMIC DNA]</scope>
    <source>
        <strain evidence="10">ATCC 6205 / CBS 148.51 / DSM 1962 / NBRC 6347 / NRRL 1970</strain>
    </source>
</reference>
<feature type="region of interest" description="Disordered" evidence="6">
    <location>
        <begin position="1"/>
        <end position="118"/>
    </location>
</feature>
<evidence type="ECO:0000256" key="4">
    <source>
        <dbReference type="ARBA" id="ARBA00023242"/>
    </source>
</evidence>
<dbReference type="STRING" id="306901.Q2HA27"/>
<dbReference type="GO" id="GO:0003682">
    <property type="term" value="F:chromatin binding"/>
    <property type="evidence" value="ECO:0007669"/>
    <property type="project" value="TreeGrafter"/>
</dbReference>
<dbReference type="PANTHER" id="PTHR14428:SF5">
    <property type="entry name" value="NUCLEOLAR COMPLEX PROTEIN 3 HOMOLOG"/>
    <property type="match status" value="1"/>
</dbReference>
<dbReference type="InParanoid" id="Q2HA27"/>
<dbReference type="FunCoup" id="Q2HA27">
    <property type="interactions" value="954"/>
</dbReference>
<feature type="domain" description="Nucleolar complex-associated protein 3 N-terminal" evidence="8">
    <location>
        <begin position="124"/>
        <end position="214"/>
    </location>
</feature>
<dbReference type="VEuPathDB" id="FungiDB:CHGG_02927"/>
<dbReference type="RefSeq" id="XP_001229443.1">
    <property type="nucleotide sequence ID" value="XM_001229442.1"/>
</dbReference>
<dbReference type="eggNOG" id="KOG2153">
    <property type="taxonomic scope" value="Eukaryota"/>
</dbReference>
<sequence>MSSRPSKRRRVTPPPEDGQDSGNGDVRVQKAFFKSASNWNLEQTYETKSKKAKKKEAKKNGNETGGRLPVKTAQGTWQVHDDAESVASDGDWLESEGDDGGIDEEPEAAVPEAPKIPEREQIRKAQEELAKIATQLNEDPEEYPGAFKSLARIGDSPIPAIQKLCIVTQMTVYKDVIPGYRIRPASEEAGEKLSKDVKRLRTYEQALVSGYQGYIKTLARHASSTATGSRRLGQPVSSIAFTCACTLVNAVPHFNFRGELLRILVKKLSGRQVDENFNKCLKALETLFRDDEEGNASMEAVSLLSKMMKARDYRVDESVLNLFLHLRLLSEFSGKASQDSVSRPGDLPNGKKPKVKKEFRTKRERKLMKQQKEADKVMAHADAAVSHEEREKTQSEILKMVFASYFRILKARMPHLMGAVLEGLAKYAHLINQNFFGDLLEALKDLIRDSEFTEDRGGDGETNGDEEDDELSVIRDTSREALLCTVTAFALLEGQDAHNARSDLHLDLSFFITNLYRSLLSLSVNADVELGAKSLHLADPEDSSSGNPANRKTNKVNLQTTTVLLLRCLTGVLLPPWNIRSVPPLRLAAFTKQLMSVALQVPEKSSEAVLGVVHDVVHTHGRKINALWNTEERKGDGTYKPLAETIEGSNPFTTTIWEGELLRKHYCPKDGDVLGGGMWNSMTFPHRAIDLSGAETAAHRLVRISQRLTPGGHAAWYKDAPGFMPPLAEPPEQGRRMGMVGGPWHLTLACLAPGAGRGWPDSQQGLPLGRPSARGQRSLPLEPAELGRDGDNRPPWQRSCLRGRGFRKSIW</sequence>
<evidence type="ECO:0000313" key="10">
    <source>
        <dbReference type="Proteomes" id="UP000001056"/>
    </source>
</evidence>